<comment type="caution">
    <text evidence="1">The sequence shown here is derived from an EMBL/GenBank/DDBJ whole genome shotgun (WGS) entry which is preliminary data.</text>
</comment>
<evidence type="ECO:0000313" key="1">
    <source>
        <dbReference type="EMBL" id="MFC0533543.1"/>
    </source>
</evidence>
<dbReference type="RefSeq" id="WP_377261254.1">
    <property type="nucleotide sequence ID" value="NZ_JBHLUH010000084.1"/>
</dbReference>
<keyword evidence="2" id="KW-1185">Reference proteome</keyword>
<protein>
    <submittedName>
        <fullName evidence="1">DUF433 domain-containing protein</fullName>
    </submittedName>
</protein>
<organism evidence="1 2">
    <name type="scientific">Phytohabitans kaempferiae</name>
    <dbReference type="NCBI Taxonomy" id="1620943"/>
    <lineage>
        <taxon>Bacteria</taxon>
        <taxon>Bacillati</taxon>
        <taxon>Actinomycetota</taxon>
        <taxon>Actinomycetes</taxon>
        <taxon>Micromonosporales</taxon>
        <taxon>Micromonosporaceae</taxon>
    </lineage>
</organism>
<reference evidence="1 2" key="1">
    <citation type="submission" date="2024-09" db="EMBL/GenBank/DDBJ databases">
        <authorList>
            <person name="Sun Q."/>
            <person name="Mori K."/>
        </authorList>
    </citation>
    <scope>NUCLEOTIDE SEQUENCE [LARGE SCALE GENOMIC DNA]</scope>
    <source>
        <strain evidence="1 2">TBRC 3947</strain>
    </source>
</reference>
<dbReference type="EMBL" id="JBHLUH010000084">
    <property type="protein sequence ID" value="MFC0533543.1"/>
    <property type="molecule type" value="Genomic_DNA"/>
</dbReference>
<name>A0ABV6MFN3_9ACTN</name>
<dbReference type="Pfam" id="PF04255">
    <property type="entry name" value="DUF433"/>
    <property type="match status" value="1"/>
</dbReference>
<accession>A0ABV6MFN3</accession>
<evidence type="ECO:0000313" key="2">
    <source>
        <dbReference type="Proteomes" id="UP001589867"/>
    </source>
</evidence>
<sequence>MATVLDREMYTEAEAARLLNVAQGTLHYWLEGRTYRGKAYKPVLRAEPTGRRTVTWAEFVEAGLLRQYRRHHKVPMAELRVFIDRMRDELGVPYPLADRRPYAMNRELVLEAQLSSGLDPEFHLVAVISGQLILTAPSQNFYDRVDWEGDQAAGWLPVAEEGSTVRIRPEVRFGRPAVKGISTAAIWEQEDAGEDVADLAVLYSLTQADVRWALAYENSQRAKSANAA</sequence>
<dbReference type="InterPro" id="IPR007367">
    <property type="entry name" value="DUF433"/>
</dbReference>
<gene>
    <name evidence="1" type="ORF">ACFFIA_38650</name>
</gene>
<proteinExistence type="predicted"/>
<dbReference type="Proteomes" id="UP001589867">
    <property type="component" value="Unassembled WGS sequence"/>
</dbReference>